<evidence type="ECO:0000256" key="8">
    <source>
        <dbReference type="SAM" id="Phobius"/>
    </source>
</evidence>
<gene>
    <name evidence="9" type="ORF">R1sor_009757</name>
</gene>
<proteinExistence type="inferred from homology"/>
<keyword evidence="4" id="KW-0551">Lipid droplet</keyword>
<name>A0ABD3I044_9MARC</name>
<evidence type="ECO:0000256" key="1">
    <source>
        <dbReference type="ARBA" id="ARBA00004141"/>
    </source>
</evidence>
<keyword evidence="10" id="KW-1185">Reference proteome</keyword>
<evidence type="ECO:0000256" key="2">
    <source>
        <dbReference type="ARBA" id="ARBA00004502"/>
    </source>
</evidence>
<evidence type="ECO:0000313" key="10">
    <source>
        <dbReference type="Proteomes" id="UP001633002"/>
    </source>
</evidence>
<keyword evidence="7 8" id="KW-0472">Membrane</keyword>
<dbReference type="EMBL" id="JBJQOH010000002">
    <property type="protein sequence ID" value="KAL3695681.1"/>
    <property type="molecule type" value="Genomic_DNA"/>
</dbReference>
<evidence type="ECO:0000256" key="3">
    <source>
        <dbReference type="ARBA" id="ARBA00010858"/>
    </source>
</evidence>
<comment type="subcellular location">
    <subcellularLocation>
        <location evidence="2">Lipid droplet</location>
    </subcellularLocation>
    <subcellularLocation>
        <location evidence="1">Membrane</location>
        <topology evidence="1">Multi-pass membrane protein</topology>
    </subcellularLocation>
</comment>
<dbReference type="GO" id="GO:0016020">
    <property type="term" value="C:membrane"/>
    <property type="evidence" value="ECO:0007669"/>
    <property type="project" value="UniProtKB-SubCell"/>
</dbReference>
<sequence length="216" mass="23303">MLCKSPIGNGLLTKAAKVDRLRPRKVWFLDERVVARPTVEIVSTYDLLSTLSRLGRAEEIRAIVMATAESPTKTEEDSSVIRVIRGVKQRTPSSGQLKTVAGWSAAAIAVLVLGGFALVGTSIMLTFVAPLLILFSPVLIPLGIVLVVGTAGTVSVLGFCIAVVSAISWLYNYYEGRDPPGADRIDAARERIICTAREFKEWASHYSSQMRAAPSA</sequence>
<evidence type="ECO:0000256" key="4">
    <source>
        <dbReference type="ARBA" id="ARBA00022677"/>
    </source>
</evidence>
<evidence type="ECO:0000313" key="9">
    <source>
        <dbReference type="EMBL" id="KAL3695681.1"/>
    </source>
</evidence>
<organism evidence="9 10">
    <name type="scientific">Riccia sorocarpa</name>
    <dbReference type="NCBI Taxonomy" id="122646"/>
    <lineage>
        <taxon>Eukaryota</taxon>
        <taxon>Viridiplantae</taxon>
        <taxon>Streptophyta</taxon>
        <taxon>Embryophyta</taxon>
        <taxon>Marchantiophyta</taxon>
        <taxon>Marchantiopsida</taxon>
        <taxon>Marchantiidae</taxon>
        <taxon>Marchantiales</taxon>
        <taxon>Ricciaceae</taxon>
        <taxon>Riccia</taxon>
    </lineage>
</organism>
<dbReference type="PANTHER" id="PTHR33203">
    <property type="entry name" value="OLEOSIN"/>
    <property type="match status" value="1"/>
</dbReference>
<feature type="transmembrane region" description="Helical" evidence="8">
    <location>
        <begin position="127"/>
        <end position="148"/>
    </location>
</feature>
<dbReference type="PANTHER" id="PTHR33203:SF24">
    <property type="entry name" value="OLEOSIN"/>
    <property type="match status" value="1"/>
</dbReference>
<comment type="similarity">
    <text evidence="3">Belongs to the oleosin family.</text>
</comment>
<accession>A0ABD3I044</accession>
<evidence type="ECO:0000256" key="5">
    <source>
        <dbReference type="ARBA" id="ARBA00022692"/>
    </source>
</evidence>
<dbReference type="AlphaFoldDB" id="A0ABD3I044"/>
<evidence type="ECO:0000256" key="6">
    <source>
        <dbReference type="ARBA" id="ARBA00022989"/>
    </source>
</evidence>
<protein>
    <recommendedName>
        <fullName evidence="11">Oleosin</fullName>
    </recommendedName>
</protein>
<feature type="transmembrane region" description="Helical" evidence="8">
    <location>
        <begin position="154"/>
        <end position="174"/>
    </location>
</feature>
<keyword evidence="6 8" id="KW-1133">Transmembrane helix</keyword>
<feature type="transmembrane region" description="Helical" evidence="8">
    <location>
        <begin position="100"/>
        <end position="120"/>
    </location>
</feature>
<evidence type="ECO:0000256" key="7">
    <source>
        <dbReference type="ARBA" id="ARBA00023136"/>
    </source>
</evidence>
<dbReference type="Pfam" id="PF01277">
    <property type="entry name" value="Oleosin"/>
    <property type="match status" value="1"/>
</dbReference>
<comment type="caution">
    <text evidence="9">The sequence shown here is derived from an EMBL/GenBank/DDBJ whole genome shotgun (WGS) entry which is preliminary data.</text>
</comment>
<reference evidence="9 10" key="1">
    <citation type="submission" date="2024-09" db="EMBL/GenBank/DDBJ databases">
        <title>Chromosome-scale assembly of Riccia sorocarpa.</title>
        <authorList>
            <person name="Paukszto L."/>
        </authorList>
    </citation>
    <scope>NUCLEOTIDE SEQUENCE [LARGE SCALE GENOMIC DNA]</scope>
    <source>
        <strain evidence="9">LP-2024</strain>
        <tissue evidence="9">Aerial parts of the thallus</tissue>
    </source>
</reference>
<evidence type="ECO:0008006" key="11">
    <source>
        <dbReference type="Google" id="ProtNLM"/>
    </source>
</evidence>
<dbReference type="GO" id="GO:0005811">
    <property type="term" value="C:lipid droplet"/>
    <property type="evidence" value="ECO:0007669"/>
    <property type="project" value="UniProtKB-SubCell"/>
</dbReference>
<dbReference type="Proteomes" id="UP001633002">
    <property type="component" value="Unassembled WGS sequence"/>
</dbReference>
<dbReference type="InterPro" id="IPR000136">
    <property type="entry name" value="Oleosin"/>
</dbReference>
<keyword evidence="5 8" id="KW-0812">Transmembrane</keyword>